<sequence length="72" mass="8188">MELTVGKNNKPSPAETARKNLRTKMTTVLQGEYWRAVTIRLLFNRNSKIVSLQNVLSKTSPRVQRSGFLKPS</sequence>
<organism evidence="2 3">
    <name type="scientific">Allacma fusca</name>
    <dbReference type="NCBI Taxonomy" id="39272"/>
    <lineage>
        <taxon>Eukaryota</taxon>
        <taxon>Metazoa</taxon>
        <taxon>Ecdysozoa</taxon>
        <taxon>Arthropoda</taxon>
        <taxon>Hexapoda</taxon>
        <taxon>Collembola</taxon>
        <taxon>Symphypleona</taxon>
        <taxon>Sminthuridae</taxon>
        <taxon>Allacma</taxon>
    </lineage>
</organism>
<gene>
    <name evidence="2" type="ORF">AFUS01_LOCUS26105</name>
</gene>
<dbReference type="AlphaFoldDB" id="A0A8J2KEU1"/>
<feature type="region of interest" description="Disordered" evidence="1">
    <location>
        <begin position="1"/>
        <end position="21"/>
    </location>
</feature>
<reference evidence="2" key="1">
    <citation type="submission" date="2021-06" db="EMBL/GenBank/DDBJ databases">
        <authorList>
            <person name="Hodson N. C."/>
            <person name="Mongue J. A."/>
            <person name="Jaron S. K."/>
        </authorList>
    </citation>
    <scope>NUCLEOTIDE SEQUENCE</scope>
</reference>
<name>A0A8J2KEU1_9HEXA</name>
<accession>A0A8J2KEU1</accession>
<comment type="caution">
    <text evidence="2">The sequence shown here is derived from an EMBL/GenBank/DDBJ whole genome shotgun (WGS) entry which is preliminary data.</text>
</comment>
<evidence type="ECO:0000313" key="3">
    <source>
        <dbReference type="Proteomes" id="UP000708208"/>
    </source>
</evidence>
<feature type="compositionally biased region" description="Polar residues" evidence="1">
    <location>
        <begin position="1"/>
        <end position="11"/>
    </location>
</feature>
<proteinExistence type="predicted"/>
<dbReference type="EMBL" id="CAJVCH010343972">
    <property type="protein sequence ID" value="CAG7815423.1"/>
    <property type="molecule type" value="Genomic_DNA"/>
</dbReference>
<evidence type="ECO:0000256" key="1">
    <source>
        <dbReference type="SAM" id="MobiDB-lite"/>
    </source>
</evidence>
<evidence type="ECO:0000313" key="2">
    <source>
        <dbReference type="EMBL" id="CAG7815423.1"/>
    </source>
</evidence>
<protein>
    <submittedName>
        <fullName evidence="2">Uncharacterized protein</fullName>
    </submittedName>
</protein>
<keyword evidence="3" id="KW-1185">Reference proteome</keyword>
<dbReference type="Proteomes" id="UP000708208">
    <property type="component" value="Unassembled WGS sequence"/>
</dbReference>